<sequence>MEKIRFKRNCLLLLGALSVLTGCSSERTEKDYLAEIQSISRDLATCVNQQVLPGECDAVLQEQEKLNLALKAQYDSAFLHDFEPRYHAAMKLGELEAGTPETPSIYHTVTAAYAKLPVTAQAALKLQHYNYAAFAPTMCEEQAKRSYYQHFDKSYPRYRGRYPTPVMFYSIGEMTCIDRTKVEPNRLVISAEQLNALKELNSEPGDIIVASSQSEEEADNWQPIQALGRAYLERNGQREEVITTASGLQYEIIAKGDGTGRKPKANDFVKVKYDGWLVNGELFDSSRNRTKAAVFQLSSVMEGWSEGAQLMQVGDKYRLVIPSELAWGAKERQNGIVPAYSTLIFDVELLDVMDEPEE</sequence>
<dbReference type="Gene3D" id="3.10.50.40">
    <property type="match status" value="1"/>
</dbReference>
<dbReference type="InterPro" id="IPR001179">
    <property type="entry name" value="PPIase_FKBP_dom"/>
</dbReference>
<comment type="caution">
    <text evidence="8">The sequence shown here is derived from an EMBL/GenBank/DDBJ whole genome shotgun (WGS) entry which is preliminary data.</text>
</comment>
<evidence type="ECO:0000256" key="3">
    <source>
        <dbReference type="ARBA" id="ARBA00013194"/>
    </source>
</evidence>
<dbReference type="STRING" id="1122124.GCA_000423165_02139"/>
<accession>A0A432Z0W5</accession>
<gene>
    <name evidence="8" type="ORF">CWI80_11315</name>
</gene>
<dbReference type="AlphaFoldDB" id="A0A432Z0W5"/>
<proteinExistence type="inferred from homology"/>
<reference evidence="9" key="1">
    <citation type="journal article" date="2018" name="Front. Microbiol.">
        <title>Genome-Based Analysis Reveals the Taxonomy and Diversity of the Family Idiomarinaceae.</title>
        <authorList>
            <person name="Liu Y."/>
            <person name="Lai Q."/>
            <person name="Shao Z."/>
        </authorList>
    </citation>
    <scope>NUCLEOTIDE SEQUENCE [LARGE SCALE GENOMIC DNA]</scope>
    <source>
        <strain evidence="9">c121</strain>
    </source>
</reference>
<dbReference type="PROSITE" id="PS51257">
    <property type="entry name" value="PROKAR_LIPOPROTEIN"/>
    <property type="match status" value="1"/>
</dbReference>
<feature type="domain" description="PPIase FKBP-type" evidence="7">
    <location>
        <begin position="266"/>
        <end position="353"/>
    </location>
</feature>
<evidence type="ECO:0000256" key="1">
    <source>
        <dbReference type="ARBA" id="ARBA00000971"/>
    </source>
</evidence>
<protein>
    <recommendedName>
        <fullName evidence="3 6">peptidylprolyl isomerase</fullName>
        <ecNumber evidence="3 6">5.2.1.8</ecNumber>
    </recommendedName>
</protein>
<evidence type="ECO:0000259" key="7">
    <source>
        <dbReference type="PROSITE" id="PS50059"/>
    </source>
</evidence>
<dbReference type="SUPFAM" id="SSF54534">
    <property type="entry name" value="FKBP-like"/>
    <property type="match status" value="1"/>
</dbReference>
<dbReference type="Pfam" id="PF01346">
    <property type="entry name" value="FKBP_N"/>
    <property type="match status" value="1"/>
</dbReference>
<name>A0A432Z0W5_9GAMM</name>
<dbReference type="Pfam" id="PF00254">
    <property type="entry name" value="FKBP_C"/>
    <property type="match status" value="1"/>
</dbReference>
<organism evidence="8 9">
    <name type="scientific">Pseudidiomarina sediminum</name>
    <dbReference type="NCBI Taxonomy" id="431675"/>
    <lineage>
        <taxon>Bacteria</taxon>
        <taxon>Pseudomonadati</taxon>
        <taxon>Pseudomonadota</taxon>
        <taxon>Gammaproteobacteria</taxon>
        <taxon>Alteromonadales</taxon>
        <taxon>Idiomarinaceae</taxon>
        <taxon>Pseudidiomarina</taxon>
    </lineage>
</organism>
<keyword evidence="9" id="KW-1185">Reference proteome</keyword>
<dbReference type="GO" id="GO:0006457">
    <property type="term" value="P:protein folding"/>
    <property type="evidence" value="ECO:0007669"/>
    <property type="project" value="InterPro"/>
</dbReference>
<evidence type="ECO:0000313" key="8">
    <source>
        <dbReference type="EMBL" id="RUO69799.1"/>
    </source>
</evidence>
<keyword evidence="4 6" id="KW-0697">Rotamase</keyword>
<keyword evidence="5 6" id="KW-0413">Isomerase</keyword>
<dbReference type="Proteomes" id="UP000287022">
    <property type="component" value="Unassembled WGS sequence"/>
</dbReference>
<evidence type="ECO:0000256" key="4">
    <source>
        <dbReference type="ARBA" id="ARBA00023110"/>
    </source>
</evidence>
<evidence type="ECO:0000256" key="6">
    <source>
        <dbReference type="PROSITE-ProRule" id="PRU00277"/>
    </source>
</evidence>
<dbReference type="PROSITE" id="PS50059">
    <property type="entry name" value="FKBP_PPIASE"/>
    <property type="match status" value="1"/>
</dbReference>
<dbReference type="PANTHER" id="PTHR43811:SF19">
    <property type="entry name" value="39 KDA FK506-BINDING NUCLEAR PROTEIN"/>
    <property type="match status" value="1"/>
</dbReference>
<evidence type="ECO:0000256" key="2">
    <source>
        <dbReference type="ARBA" id="ARBA00006577"/>
    </source>
</evidence>
<dbReference type="EC" id="5.2.1.8" evidence="3 6"/>
<evidence type="ECO:0000313" key="9">
    <source>
        <dbReference type="Proteomes" id="UP000287022"/>
    </source>
</evidence>
<evidence type="ECO:0000256" key="5">
    <source>
        <dbReference type="ARBA" id="ARBA00023235"/>
    </source>
</evidence>
<comment type="similarity">
    <text evidence="2">Belongs to the FKBP-type PPIase family.</text>
</comment>
<dbReference type="InterPro" id="IPR046357">
    <property type="entry name" value="PPIase_dom_sf"/>
</dbReference>
<dbReference type="PANTHER" id="PTHR43811">
    <property type="entry name" value="FKBP-TYPE PEPTIDYL-PROLYL CIS-TRANS ISOMERASE FKPA"/>
    <property type="match status" value="1"/>
</dbReference>
<dbReference type="InterPro" id="IPR000774">
    <property type="entry name" value="PPIase_FKBP_N"/>
</dbReference>
<dbReference type="EMBL" id="PIQE01000004">
    <property type="protein sequence ID" value="RUO69799.1"/>
    <property type="molecule type" value="Genomic_DNA"/>
</dbReference>
<dbReference type="RefSeq" id="WP_126775201.1">
    <property type="nucleotide sequence ID" value="NZ_PIQE01000004.1"/>
</dbReference>
<dbReference type="GO" id="GO:0003755">
    <property type="term" value="F:peptidyl-prolyl cis-trans isomerase activity"/>
    <property type="evidence" value="ECO:0007669"/>
    <property type="project" value="UniProtKB-KW"/>
</dbReference>
<comment type="catalytic activity">
    <reaction evidence="1 6">
        <text>[protein]-peptidylproline (omega=180) = [protein]-peptidylproline (omega=0)</text>
        <dbReference type="Rhea" id="RHEA:16237"/>
        <dbReference type="Rhea" id="RHEA-COMP:10747"/>
        <dbReference type="Rhea" id="RHEA-COMP:10748"/>
        <dbReference type="ChEBI" id="CHEBI:83833"/>
        <dbReference type="ChEBI" id="CHEBI:83834"/>
        <dbReference type="EC" id="5.2.1.8"/>
    </reaction>
</comment>